<dbReference type="Proteomes" id="UP001205506">
    <property type="component" value="Unassembled WGS sequence"/>
</dbReference>
<dbReference type="InterPro" id="IPR008984">
    <property type="entry name" value="SMAD_FHA_dom_sf"/>
</dbReference>
<dbReference type="Gene3D" id="2.40.10.10">
    <property type="entry name" value="Trypsin-like serine proteases"/>
    <property type="match status" value="1"/>
</dbReference>
<dbReference type="Pfam" id="PF13365">
    <property type="entry name" value="Trypsin_2"/>
    <property type="match status" value="1"/>
</dbReference>
<feature type="coiled-coil region" evidence="1">
    <location>
        <begin position="185"/>
        <end position="229"/>
    </location>
</feature>
<feature type="transmembrane region" description="Helical" evidence="2">
    <location>
        <begin position="161"/>
        <end position="183"/>
    </location>
</feature>
<keyword evidence="2" id="KW-0812">Transmembrane</keyword>
<accession>A0AAW5IAI8</accession>
<dbReference type="Pfam" id="PF00498">
    <property type="entry name" value="FHA"/>
    <property type="match status" value="1"/>
</dbReference>
<keyword evidence="1" id="KW-0175">Coiled coil</keyword>
<dbReference type="SMART" id="SM00240">
    <property type="entry name" value="FHA"/>
    <property type="match status" value="1"/>
</dbReference>
<name>A0AAW5IAI8_9BACT</name>
<organism evidence="4 5">
    <name type="scientific">Segatella copri</name>
    <dbReference type="NCBI Taxonomy" id="165179"/>
    <lineage>
        <taxon>Bacteria</taxon>
        <taxon>Pseudomonadati</taxon>
        <taxon>Bacteroidota</taxon>
        <taxon>Bacteroidia</taxon>
        <taxon>Bacteroidales</taxon>
        <taxon>Prevotellaceae</taxon>
        <taxon>Segatella</taxon>
    </lineage>
</organism>
<comment type="caution">
    <text evidence="4">The sequence shown here is derived from an EMBL/GenBank/DDBJ whole genome shotgun (WGS) entry which is preliminary data.</text>
</comment>
<protein>
    <submittedName>
        <fullName evidence="4">FHA domain-containing protein</fullName>
    </submittedName>
</protein>
<keyword evidence="2" id="KW-0472">Membrane</keyword>
<dbReference type="InterPro" id="IPR000253">
    <property type="entry name" value="FHA_dom"/>
</dbReference>
<dbReference type="InterPro" id="IPR043504">
    <property type="entry name" value="Peptidase_S1_PA_chymotrypsin"/>
</dbReference>
<reference evidence="4" key="1">
    <citation type="submission" date="2022-07" db="EMBL/GenBank/DDBJ databases">
        <title>Prevotella copri.</title>
        <authorList>
            <person name="Yang C."/>
        </authorList>
    </citation>
    <scope>NUCLEOTIDE SEQUENCE</scope>
    <source>
        <strain evidence="4">HF1805</strain>
    </source>
</reference>
<dbReference type="SUPFAM" id="SSF50494">
    <property type="entry name" value="Trypsin-like serine proteases"/>
    <property type="match status" value="1"/>
</dbReference>
<dbReference type="PROSITE" id="PS50006">
    <property type="entry name" value="FHA_DOMAIN"/>
    <property type="match status" value="1"/>
</dbReference>
<dbReference type="AlphaFoldDB" id="A0AAW5IAI8"/>
<evidence type="ECO:0000256" key="2">
    <source>
        <dbReference type="SAM" id="Phobius"/>
    </source>
</evidence>
<dbReference type="CDD" id="cd00060">
    <property type="entry name" value="FHA"/>
    <property type="match status" value="1"/>
</dbReference>
<evidence type="ECO:0000256" key="1">
    <source>
        <dbReference type="SAM" id="Coils"/>
    </source>
</evidence>
<evidence type="ECO:0000313" key="4">
    <source>
        <dbReference type="EMBL" id="MCP9548561.1"/>
    </source>
</evidence>
<proteinExistence type="predicted"/>
<dbReference type="InterPro" id="IPR009003">
    <property type="entry name" value="Peptidase_S1_PA"/>
</dbReference>
<feature type="domain" description="FHA" evidence="3">
    <location>
        <begin position="55"/>
        <end position="106"/>
    </location>
</feature>
<dbReference type="Gene3D" id="2.60.200.20">
    <property type="match status" value="1"/>
</dbReference>
<dbReference type="RefSeq" id="WP_254969885.1">
    <property type="nucleotide sequence ID" value="NZ_JANDWU010000003.1"/>
</dbReference>
<keyword evidence="2" id="KW-1133">Transmembrane helix</keyword>
<gene>
    <name evidence="4" type="ORF">NNC68_03585</name>
</gene>
<dbReference type="EMBL" id="JANDWU010000003">
    <property type="protein sequence ID" value="MCP9548561.1"/>
    <property type="molecule type" value="Genomic_DNA"/>
</dbReference>
<dbReference type="SUPFAM" id="SSF49879">
    <property type="entry name" value="SMAD/FHA domain"/>
    <property type="match status" value="1"/>
</dbReference>
<evidence type="ECO:0000313" key="5">
    <source>
        <dbReference type="Proteomes" id="UP001205506"/>
    </source>
</evidence>
<evidence type="ECO:0000259" key="3">
    <source>
        <dbReference type="PROSITE" id="PS50006"/>
    </source>
</evidence>
<sequence length="511" mass="55535">MTQPTQRYKRTLKGSIGAGVQSVLGSDRRFYILEHKISSKYHKTGENQQIIVDQIELGRASTCQVRFDESFPTVSRRHAAIVRDGDNWKLVQLSQTNSTFLNGHQVQKEWYLQNGDEIQLSVNGPKMGFITPSGKKGTVGSLGLTRRLSLFGQQALRPYKYAIAVLSILLVLSVGGLGTWSYLRGNEYERLIADAQQRLETLKGKNGELEKLMAESAKEQKRLDSLLKLKQRPIRKTVVVRGGTGTHVGTSSTGGEAANLQAYEKNIYFIQAVVMAVYNGQRIPLETSDGGYIGWTGTGFLLSDGRFVTAKHCVEGWKFDVASFLKSYVSKMKDDTHEALLLSGMAGENGVKLVSYILATSPTDEIKLLSTNFRMPTSEERTMAIDEEGKIKVRVSTGGGNDWAYARANKSGNIPGDASLSSSLPAGVKLQVLGYPLGMKADGGSCLYGSCQTSSRGLKGGVILITGNNYEHGNSGGPVFYNDNGKPKAIGIVSFGTGQHMGGIVPLCNLR</sequence>